<evidence type="ECO:0000313" key="3">
    <source>
        <dbReference type="Proteomes" id="UP001589755"/>
    </source>
</evidence>
<dbReference type="Proteomes" id="UP001589755">
    <property type="component" value="Unassembled WGS sequence"/>
</dbReference>
<feature type="transmembrane region" description="Helical" evidence="1">
    <location>
        <begin position="9"/>
        <end position="33"/>
    </location>
</feature>
<evidence type="ECO:0000256" key="1">
    <source>
        <dbReference type="SAM" id="Phobius"/>
    </source>
</evidence>
<feature type="transmembrane region" description="Helical" evidence="1">
    <location>
        <begin position="88"/>
        <end position="106"/>
    </location>
</feature>
<name>A0ABV6D837_9HYPH</name>
<keyword evidence="3" id="KW-1185">Reference proteome</keyword>
<feature type="transmembrane region" description="Helical" evidence="1">
    <location>
        <begin position="53"/>
        <end position="76"/>
    </location>
</feature>
<keyword evidence="1" id="KW-0812">Transmembrane</keyword>
<keyword evidence="1" id="KW-0472">Membrane</keyword>
<evidence type="ECO:0000313" key="2">
    <source>
        <dbReference type="EMBL" id="MFC0208804.1"/>
    </source>
</evidence>
<comment type="caution">
    <text evidence="2">The sequence shown here is derived from an EMBL/GenBank/DDBJ whole genome shotgun (WGS) entry which is preliminary data.</text>
</comment>
<organism evidence="2 3">
    <name type="scientific">Chelativorans intermedius</name>
    <dbReference type="NCBI Taxonomy" id="515947"/>
    <lineage>
        <taxon>Bacteria</taxon>
        <taxon>Pseudomonadati</taxon>
        <taxon>Pseudomonadota</taxon>
        <taxon>Alphaproteobacteria</taxon>
        <taxon>Hyphomicrobiales</taxon>
        <taxon>Phyllobacteriaceae</taxon>
        <taxon>Chelativorans</taxon>
    </lineage>
</organism>
<gene>
    <name evidence="2" type="ORF">ACFFJ2_10385</name>
</gene>
<proteinExistence type="predicted"/>
<keyword evidence="1" id="KW-1133">Transmembrane helix</keyword>
<reference evidence="2 3" key="1">
    <citation type="submission" date="2024-09" db="EMBL/GenBank/DDBJ databases">
        <authorList>
            <person name="Sun Q."/>
            <person name="Mori K."/>
        </authorList>
    </citation>
    <scope>NUCLEOTIDE SEQUENCE [LARGE SCALE GENOMIC DNA]</scope>
    <source>
        <strain evidence="2 3">CCM 8543</strain>
    </source>
</reference>
<dbReference type="EMBL" id="JBHLXD010000014">
    <property type="protein sequence ID" value="MFC0208804.1"/>
    <property type="molecule type" value="Genomic_DNA"/>
</dbReference>
<sequence>MRERFVTQILLMTAGLIIWAAHLGFVYGLNALACTFDFARLELFGMALTTLTIGVATLIALGAELLVLSFAVAGLGAMGFGGQEQYRFMGPITATLAGLSAVAVLWQGLPVLVVPVCAGAGG</sequence>
<protein>
    <submittedName>
        <fullName evidence="2">Uncharacterized protein</fullName>
    </submittedName>
</protein>
<accession>A0ABV6D837</accession>
<dbReference type="RefSeq" id="WP_261522094.1">
    <property type="nucleotide sequence ID" value="NZ_JAODNW010000022.1"/>
</dbReference>